<accession>A0A381RYR1</accession>
<proteinExistence type="predicted"/>
<evidence type="ECO:0000313" key="1">
    <source>
        <dbReference type="EMBL" id="SUZ94063.1"/>
    </source>
</evidence>
<sequence>MGSPTNVITVLFVAFPGSTFNKLTPLVFEIAVEIEFIISLSLPSEKFGTHSTI</sequence>
<organism evidence="1">
    <name type="scientific">marine metagenome</name>
    <dbReference type="NCBI Taxonomy" id="408172"/>
    <lineage>
        <taxon>unclassified sequences</taxon>
        <taxon>metagenomes</taxon>
        <taxon>ecological metagenomes</taxon>
    </lineage>
</organism>
<dbReference type="EMBL" id="UINC01002200">
    <property type="protein sequence ID" value="SUZ94063.1"/>
    <property type="molecule type" value="Genomic_DNA"/>
</dbReference>
<dbReference type="AlphaFoldDB" id="A0A381RYR1"/>
<gene>
    <name evidence="1" type="ORF">METZ01_LOCUS46917</name>
</gene>
<reference evidence="1" key="1">
    <citation type="submission" date="2018-05" db="EMBL/GenBank/DDBJ databases">
        <authorList>
            <person name="Lanie J.A."/>
            <person name="Ng W.-L."/>
            <person name="Kazmierczak K.M."/>
            <person name="Andrzejewski T.M."/>
            <person name="Davidsen T.M."/>
            <person name="Wayne K.J."/>
            <person name="Tettelin H."/>
            <person name="Glass J.I."/>
            <person name="Rusch D."/>
            <person name="Podicherti R."/>
            <person name="Tsui H.-C.T."/>
            <person name="Winkler M.E."/>
        </authorList>
    </citation>
    <scope>NUCLEOTIDE SEQUENCE</scope>
</reference>
<protein>
    <submittedName>
        <fullName evidence="1">Uncharacterized protein</fullName>
    </submittedName>
</protein>
<name>A0A381RYR1_9ZZZZ</name>